<protein>
    <recommendedName>
        <fullName evidence="6">HTH tetR-type domain-containing protein</fullName>
    </recommendedName>
</protein>
<feature type="region of interest" description="Disordered" evidence="5">
    <location>
        <begin position="232"/>
        <end position="254"/>
    </location>
</feature>
<dbReference type="InterPro" id="IPR004111">
    <property type="entry name" value="Repressor_TetR_C"/>
</dbReference>
<reference evidence="7 8" key="1">
    <citation type="submission" date="2014-02" db="EMBL/GenBank/DDBJ databases">
        <title>The small core and large imbalanced accessory genome model reveals a collaborative survival strategy of Sorangium cellulosum strains in nature.</title>
        <authorList>
            <person name="Han K."/>
            <person name="Peng R."/>
            <person name="Blom J."/>
            <person name="Li Y.-Z."/>
        </authorList>
    </citation>
    <scope>NUCLEOTIDE SEQUENCE [LARGE SCALE GENOMIC DNA]</scope>
    <source>
        <strain evidence="7 8">So0011-07</strain>
    </source>
</reference>
<dbReference type="GO" id="GO:0003700">
    <property type="term" value="F:DNA-binding transcription factor activity"/>
    <property type="evidence" value="ECO:0007669"/>
    <property type="project" value="TreeGrafter"/>
</dbReference>
<dbReference type="PANTHER" id="PTHR30055">
    <property type="entry name" value="HTH-TYPE TRANSCRIPTIONAL REGULATOR RUTR"/>
    <property type="match status" value="1"/>
</dbReference>
<evidence type="ECO:0000256" key="2">
    <source>
        <dbReference type="ARBA" id="ARBA00023125"/>
    </source>
</evidence>
<dbReference type="GO" id="GO:0000976">
    <property type="term" value="F:transcription cis-regulatory region binding"/>
    <property type="evidence" value="ECO:0007669"/>
    <property type="project" value="TreeGrafter"/>
</dbReference>
<feature type="compositionally biased region" description="Basic residues" evidence="5">
    <location>
        <begin position="245"/>
        <end position="254"/>
    </location>
</feature>
<dbReference type="InterPro" id="IPR036271">
    <property type="entry name" value="Tet_transcr_reg_TetR-rel_C_sf"/>
</dbReference>
<dbReference type="PANTHER" id="PTHR30055:SF151">
    <property type="entry name" value="TRANSCRIPTIONAL REGULATORY PROTEIN"/>
    <property type="match status" value="1"/>
</dbReference>
<evidence type="ECO:0000313" key="8">
    <source>
        <dbReference type="Proteomes" id="UP000075635"/>
    </source>
</evidence>
<dbReference type="SUPFAM" id="SSF48498">
    <property type="entry name" value="Tetracyclin repressor-like, C-terminal domain"/>
    <property type="match status" value="1"/>
</dbReference>
<dbReference type="PROSITE" id="PS50977">
    <property type="entry name" value="HTH_TETR_2"/>
    <property type="match status" value="1"/>
</dbReference>
<dbReference type="SUPFAM" id="SSF46689">
    <property type="entry name" value="Homeodomain-like"/>
    <property type="match status" value="1"/>
</dbReference>
<feature type="region of interest" description="Disordered" evidence="5">
    <location>
        <begin position="1"/>
        <end position="24"/>
    </location>
</feature>
<dbReference type="InterPro" id="IPR001647">
    <property type="entry name" value="HTH_TetR"/>
</dbReference>
<dbReference type="InterPro" id="IPR050109">
    <property type="entry name" value="HTH-type_TetR-like_transc_reg"/>
</dbReference>
<evidence type="ECO:0000256" key="3">
    <source>
        <dbReference type="ARBA" id="ARBA00023163"/>
    </source>
</evidence>
<evidence type="ECO:0000256" key="4">
    <source>
        <dbReference type="PROSITE-ProRule" id="PRU00335"/>
    </source>
</evidence>
<dbReference type="Pfam" id="PF02909">
    <property type="entry name" value="TetR_C_1"/>
    <property type="match status" value="1"/>
</dbReference>
<evidence type="ECO:0000313" key="7">
    <source>
        <dbReference type="EMBL" id="KYF83476.1"/>
    </source>
</evidence>
<dbReference type="Gene3D" id="1.10.357.10">
    <property type="entry name" value="Tetracycline Repressor, domain 2"/>
    <property type="match status" value="1"/>
</dbReference>
<keyword evidence="3" id="KW-0804">Transcription</keyword>
<evidence type="ECO:0000256" key="1">
    <source>
        <dbReference type="ARBA" id="ARBA00023015"/>
    </source>
</evidence>
<dbReference type="Proteomes" id="UP000075635">
    <property type="component" value="Unassembled WGS sequence"/>
</dbReference>
<keyword evidence="1" id="KW-0805">Transcription regulation</keyword>
<organism evidence="7 8">
    <name type="scientific">Sorangium cellulosum</name>
    <name type="common">Polyangium cellulosum</name>
    <dbReference type="NCBI Taxonomy" id="56"/>
    <lineage>
        <taxon>Bacteria</taxon>
        <taxon>Pseudomonadati</taxon>
        <taxon>Myxococcota</taxon>
        <taxon>Polyangia</taxon>
        <taxon>Polyangiales</taxon>
        <taxon>Polyangiaceae</taxon>
        <taxon>Sorangium</taxon>
    </lineage>
</organism>
<evidence type="ECO:0000259" key="6">
    <source>
        <dbReference type="PROSITE" id="PS50977"/>
    </source>
</evidence>
<name>A0A150RTL2_SORCE</name>
<feature type="domain" description="HTH tetR-type" evidence="6">
    <location>
        <begin position="23"/>
        <end position="83"/>
    </location>
</feature>
<dbReference type="GO" id="GO:0045892">
    <property type="term" value="P:negative regulation of DNA-templated transcription"/>
    <property type="evidence" value="ECO:0007669"/>
    <property type="project" value="InterPro"/>
</dbReference>
<evidence type="ECO:0000256" key="5">
    <source>
        <dbReference type="SAM" id="MobiDB-lite"/>
    </source>
</evidence>
<feature type="DNA-binding region" description="H-T-H motif" evidence="4">
    <location>
        <begin position="46"/>
        <end position="65"/>
    </location>
</feature>
<dbReference type="InterPro" id="IPR009057">
    <property type="entry name" value="Homeodomain-like_sf"/>
</dbReference>
<sequence length="254" mass="27177">MGARDPFQAREVTSRRGGPAKQPLSREAIVTEALELLTREGLEGMSLRKVAAALDTGPASLYAYVENLQELRALVCDRALAGVDTARARAPAPGDGWQHRLIALLGSYLQVLARSPGLAQLAMSTVAAGPNALRIIEALLSLLEEAGVDRATAAWAVDLLLLYVTALAAEQSQRRDQPDPLGPIARVIGAVSPQEHPHTHAARDDLLSGGPERITWALQVLLKGILQTPRHSITTDDSGAAARLSKPRKPARRR</sequence>
<gene>
    <name evidence="7" type="ORF">BE17_40940</name>
</gene>
<comment type="caution">
    <text evidence="7">The sequence shown here is derived from an EMBL/GenBank/DDBJ whole genome shotgun (WGS) entry which is preliminary data.</text>
</comment>
<proteinExistence type="predicted"/>
<dbReference type="AlphaFoldDB" id="A0A150RTL2"/>
<accession>A0A150RTL2</accession>
<keyword evidence="2 4" id="KW-0238">DNA-binding</keyword>
<dbReference type="EMBL" id="JEMB01002106">
    <property type="protein sequence ID" value="KYF83476.1"/>
    <property type="molecule type" value="Genomic_DNA"/>
</dbReference>